<sequence>MDDLIKISSGALPVTTRVIGFRGVEAISRPYQIEIFLLLQGEEAEALDLSDAVGAKASLVLDWPRDSLPPFVFSGVLATAGVVHEMDGRSLLRAMLVPKLWLLGLSKHSRIFTRQALPDVIKAVLEENGIGPDEYEMRLGNYEVEEHICQYRESDLDFLSRWMEREGIYYYFEHSLDGDKIVFCDAMTYEDDPIGAPVRYHPQIGYDASAGMSLRTFTSQHTTLPASIKLKDYDYARPNLNVSGSARVSPNGSGEVSLYGERFFSPAAGDRLARLRAEELRARQVLYRGTGTRLHLRPGYTFELDDHPRAAFNAKHLTIEAHHYGNQLAGATGYRELLDLPHEEAYFVEITAIPATTQMRAESRTPWPRIYGYENGTVDGPAESEYAQIDDLGRYNVKFKFDESSLKSGKASTFVRMMQPHGGGIEGFHFPLRRGTEVVMSFLGGDPDRPVISGVVPNALTPSPITSGNHTKNVIQTGGRNRLELEDRAGQQRVTLSTPYSNTYLRMGSPNEDHELIVKTDDNTLLDAGKNFDQTVGLNGGGSWVATIKDNWITHVQSGIHELYVETGTSYTEVKGDTWLHVTSGNLFTDVDTGTMTTTVEGDTTTTVKTGNYTVNIDTGNTTVTTKSGDTLVDTQSGTTTVKSKGKLTLETQDQCEVSVKSNMIQTVDGNLKGEIKGTEELKTHGPFKKLYSSNNVNVTAGFKSDTFLGVSNTNAIGASVATFVGAKATLELSAAFTATYAAKLDITGGVALAFKWGASLAINSAVELTVKPTSIETGAAKISQLPTRLAMTALRYHLSGVHVLS</sequence>
<name>A0A150PUQ9_SORCE</name>
<dbReference type="Pfam" id="PF05954">
    <property type="entry name" value="Phage_GPD"/>
    <property type="match status" value="1"/>
</dbReference>
<dbReference type="EMBL" id="JELY01000485">
    <property type="protein sequence ID" value="KYF59216.1"/>
    <property type="molecule type" value="Genomic_DNA"/>
</dbReference>
<dbReference type="Gene3D" id="3.55.50.10">
    <property type="entry name" value="Baseplate protein-like domains"/>
    <property type="match status" value="1"/>
</dbReference>
<evidence type="ECO:0000313" key="3">
    <source>
        <dbReference type="EMBL" id="KYF59216.1"/>
    </source>
</evidence>
<dbReference type="Gene3D" id="4.10.220.110">
    <property type="match status" value="1"/>
</dbReference>
<reference evidence="3 4" key="1">
    <citation type="submission" date="2014-02" db="EMBL/GenBank/DDBJ databases">
        <title>The small core and large imbalanced accessory genome model reveals a collaborative survival strategy of Sorangium cellulosum strains in nature.</title>
        <authorList>
            <person name="Han K."/>
            <person name="Peng R."/>
            <person name="Blom J."/>
            <person name="Li Y.-Z."/>
        </authorList>
    </citation>
    <scope>NUCLEOTIDE SEQUENCE [LARGE SCALE GENOMIC DNA]</scope>
    <source>
        <strain evidence="3 4">So0157-25</strain>
    </source>
</reference>
<dbReference type="SUPFAM" id="SSF69279">
    <property type="entry name" value="Phage tail proteins"/>
    <property type="match status" value="2"/>
</dbReference>
<dbReference type="NCBIfam" id="TIGR01646">
    <property type="entry name" value="vgr_GE"/>
    <property type="match status" value="1"/>
</dbReference>
<dbReference type="AlphaFoldDB" id="A0A150PUQ9"/>
<evidence type="ECO:0000256" key="1">
    <source>
        <dbReference type="ARBA" id="ARBA00005558"/>
    </source>
</evidence>
<organism evidence="3 4">
    <name type="scientific">Sorangium cellulosum</name>
    <name type="common">Polyangium cellulosum</name>
    <dbReference type="NCBI Taxonomy" id="56"/>
    <lineage>
        <taxon>Bacteria</taxon>
        <taxon>Pseudomonadati</taxon>
        <taxon>Myxococcota</taxon>
        <taxon>Polyangia</taxon>
        <taxon>Polyangiales</taxon>
        <taxon>Polyangiaceae</taxon>
        <taxon>Sorangium</taxon>
    </lineage>
</organism>
<dbReference type="Pfam" id="PF04717">
    <property type="entry name" value="Phage_base_V"/>
    <property type="match status" value="1"/>
</dbReference>
<dbReference type="InterPro" id="IPR017847">
    <property type="entry name" value="T6SS_RhsGE_Vgr_subset"/>
</dbReference>
<protein>
    <recommendedName>
        <fullName evidence="2">Gp5/Type VI secretion system Vgr protein OB-fold domain-containing protein</fullName>
    </recommendedName>
</protein>
<feature type="domain" description="Gp5/Type VI secretion system Vgr protein OB-fold" evidence="2">
    <location>
        <begin position="393"/>
        <end position="455"/>
    </location>
</feature>
<dbReference type="InterPro" id="IPR006533">
    <property type="entry name" value="T6SS_Vgr_RhsGE"/>
</dbReference>
<dbReference type="NCBIfam" id="TIGR03361">
    <property type="entry name" value="VI_Rhs_Vgr"/>
    <property type="match status" value="1"/>
</dbReference>
<dbReference type="InterPro" id="IPR037026">
    <property type="entry name" value="Vgr_OB-fold_dom_sf"/>
</dbReference>
<dbReference type="SUPFAM" id="SSF69349">
    <property type="entry name" value="Phage fibre proteins"/>
    <property type="match status" value="1"/>
</dbReference>
<comment type="caution">
    <text evidence="3">The sequence shown here is derived from an EMBL/GenBank/DDBJ whole genome shotgun (WGS) entry which is preliminary data.</text>
</comment>
<comment type="similarity">
    <text evidence="1">Belongs to the VgrG protein family.</text>
</comment>
<dbReference type="Gene3D" id="2.40.50.230">
    <property type="entry name" value="Gp5 N-terminal domain"/>
    <property type="match status" value="1"/>
</dbReference>
<proteinExistence type="inferred from homology"/>
<evidence type="ECO:0000259" key="2">
    <source>
        <dbReference type="Pfam" id="PF04717"/>
    </source>
</evidence>
<evidence type="ECO:0000313" key="4">
    <source>
        <dbReference type="Proteomes" id="UP000075420"/>
    </source>
</evidence>
<accession>A0A150PUQ9</accession>
<gene>
    <name evidence="3" type="ORF">BE08_05880</name>
</gene>
<dbReference type="SUPFAM" id="SSF69255">
    <property type="entry name" value="gp5 N-terminal domain-like"/>
    <property type="match status" value="1"/>
</dbReference>
<dbReference type="Proteomes" id="UP000075420">
    <property type="component" value="Unassembled WGS sequence"/>
</dbReference>
<dbReference type="InterPro" id="IPR006531">
    <property type="entry name" value="Gp5/Vgr_OB"/>
</dbReference>
<dbReference type="Gene3D" id="2.30.110.50">
    <property type="match status" value="1"/>
</dbReference>